<protein>
    <submittedName>
        <fullName evidence="5">Integrase</fullName>
    </submittedName>
</protein>
<dbReference type="InterPro" id="IPR013762">
    <property type="entry name" value="Integrase-like_cat_sf"/>
</dbReference>
<dbReference type="Pfam" id="PF17293">
    <property type="entry name" value="Arm-DNA-bind_5"/>
    <property type="match status" value="1"/>
</dbReference>
<keyword evidence="2" id="KW-0238">DNA-binding</keyword>
<reference evidence="6" key="1">
    <citation type="submission" date="2017-04" db="EMBL/GenBank/DDBJ databases">
        <title>Function of individual gut microbiota members based on whole genome sequencing of pure cultures obtained from chicken caecum.</title>
        <authorList>
            <person name="Medvecky M."/>
            <person name="Cejkova D."/>
            <person name="Polansky O."/>
            <person name="Karasova D."/>
            <person name="Kubasova T."/>
            <person name="Cizek A."/>
            <person name="Rychlik I."/>
        </authorList>
    </citation>
    <scope>NUCLEOTIDE SEQUENCE [LARGE SCALE GENOMIC DNA]</scope>
    <source>
        <strain evidence="6">An43</strain>
    </source>
</reference>
<dbReference type="GO" id="GO:0006310">
    <property type="term" value="P:DNA recombination"/>
    <property type="evidence" value="ECO:0007669"/>
    <property type="project" value="UniProtKB-KW"/>
</dbReference>
<dbReference type="SUPFAM" id="SSF56349">
    <property type="entry name" value="DNA breaking-rejoining enzymes"/>
    <property type="match status" value="1"/>
</dbReference>
<feature type="domain" description="Tyr recombinase" evidence="4">
    <location>
        <begin position="222"/>
        <end position="403"/>
    </location>
</feature>
<evidence type="ECO:0000256" key="1">
    <source>
        <dbReference type="ARBA" id="ARBA00008857"/>
    </source>
</evidence>
<dbReference type="GO" id="GO:0003677">
    <property type="term" value="F:DNA binding"/>
    <property type="evidence" value="ECO:0007669"/>
    <property type="project" value="UniProtKB-KW"/>
</dbReference>
<dbReference type="RefSeq" id="WP_087426002.1">
    <property type="nucleotide sequence ID" value="NZ_CATZGC010000017.1"/>
</dbReference>
<dbReference type="InterPro" id="IPR050090">
    <property type="entry name" value="Tyrosine_recombinase_XerCD"/>
</dbReference>
<dbReference type="Pfam" id="PF13102">
    <property type="entry name" value="Phage_int_SAM_5"/>
    <property type="match status" value="1"/>
</dbReference>
<gene>
    <name evidence="5" type="ORF">B5F97_08050</name>
</gene>
<dbReference type="InterPro" id="IPR010998">
    <property type="entry name" value="Integrase_recombinase_N"/>
</dbReference>
<dbReference type="InterPro" id="IPR035386">
    <property type="entry name" value="Arm-DNA-bind_5"/>
</dbReference>
<dbReference type="PROSITE" id="PS51898">
    <property type="entry name" value="TYR_RECOMBINASE"/>
    <property type="match status" value="1"/>
</dbReference>
<dbReference type="Pfam" id="PF00589">
    <property type="entry name" value="Phage_integrase"/>
    <property type="match status" value="1"/>
</dbReference>
<dbReference type="InterPro" id="IPR002104">
    <property type="entry name" value="Integrase_catalytic"/>
</dbReference>
<comment type="caution">
    <text evidence="5">The sequence shown here is derived from an EMBL/GenBank/DDBJ whole genome shotgun (WGS) entry which is preliminary data.</text>
</comment>
<accession>A0A1Y3YTE4</accession>
<dbReference type="EMBL" id="NFII01000006">
    <property type="protein sequence ID" value="OUO01126.1"/>
    <property type="molecule type" value="Genomic_DNA"/>
</dbReference>
<comment type="similarity">
    <text evidence="1">Belongs to the 'phage' integrase family.</text>
</comment>
<dbReference type="InterPro" id="IPR011010">
    <property type="entry name" value="DNA_brk_join_enz"/>
</dbReference>
<sequence length="422" mass="48960">MKQESMKVLFFIRKSKLLKNGEAPIFFRVTVNGQQDEIRIQRSVPIKLWNNTKGCSKGKDRTSVELNSYIESLTIRLYQIHKELVCREALITPKHLLVKLFSKEERRTVLGTMRKYMEDWTALIGKEYQKSTLSRYGNCYESLEVVIHEFYKKEDISFNELNGEFIDAFEMHLRIVRQLPQNTLTKYMSCFRKVIGIARDNGWLTFDPLAGKRKRLFRKEETCPTFLTLEELQRIISKDFSTTRLEQVKDFFLFCCLTGMSYIDVSTLLPTHLCRDNKNQLWIHKSRVKVTAAKETCTSNVPLLAPAVAILDKYKGWDSDNPDGPCLPVPSNQKMNEYLKEIATLFRINKRLTVHLSRHTFGTLLISAGISIESIAKMMGHTNIVSSQIYAKITDDKISKDMDKLMERRKKISAGEKKENDI</sequence>
<dbReference type="Gene3D" id="1.10.443.10">
    <property type="entry name" value="Intergrase catalytic core"/>
    <property type="match status" value="1"/>
</dbReference>
<dbReference type="Gene3D" id="1.10.150.130">
    <property type="match status" value="1"/>
</dbReference>
<proteinExistence type="inferred from homology"/>
<dbReference type="GO" id="GO:0015074">
    <property type="term" value="P:DNA integration"/>
    <property type="evidence" value="ECO:0007669"/>
    <property type="project" value="InterPro"/>
</dbReference>
<name>A0A1Y3YTE4_9BACE</name>
<evidence type="ECO:0000259" key="4">
    <source>
        <dbReference type="PROSITE" id="PS51898"/>
    </source>
</evidence>
<dbReference type="Proteomes" id="UP000195386">
    <property type="component" value="Unassembled WGS sequence"/>
</dbReference>
<evidence type="ECO:0000313" key="5">
    <source>
        <dbReference type="EMBL" id="OUO01126.1"/>
    </source>
</evidence>
<evidence type="ECO:0000256" key="2">
    <source>
        <dbReference type="ARBA" id="ARBA00023125"/>
    </source>
</evidence>
<dbReference type="AlphaFoldDB" id="A0A1Y3YTE4"/>
<evidence type="ECO:0000313" key="6">
    <source>
        <dbReference type="Proteomes" id="UP000195386"/>
    </source>
</evidence>
<dbReference type="PANTHER" id="PTHR30349:SF64">
    <property type="entry name" value="PROPHAGE INTEGRASE INTD-RELATED"/>
    <property type="match status" value="1"/>
</dbReference>
<dbReference type="CDD" id="cd01185">
    <property type="entry name" value="INTN1_C_like"/>
    <property type="match status" value="1"/>
</dbReference>
<organism evidence="5 6">
    <name type="scientific">Bacteroides clarus</name>
    <dbReference type="NCBI Taxonomy" id="626929"/>
    <lineage>
        <taxon>Bacteria</taxon>
        <taxon>Pseudomonadati</taxon>
        <taxon>Bacteroidota</taxon>
        <taxon>Bacteroidia</taxon>
        <taxon>Bacteroidales</taxon>
        <taxon>Bacteroidaceae</taxon>
        <taxon>Bacteroides</taxon>
    </lineage>
</organism>
<dbReference type="InterPro" id="IPR025269">
    <property type="entry name" value="SAM-like_dom"/>
</dbReference>
<dbReference type="PANTHER" id="PTHR30349">
    <property type="entry name" value="PHAGE INTEGRASE-RELATED"/>
    <property type="match status" value="1"/>
</dbReference>
<keyword evidence="3" id="KW-0233">DNA recombination</keyword>
<evidence type="ECO:0000256" key="3">
    <source>
        <dbReference type="ARBA" id="ARBA00023172"/>
    </source>
</evidence>